<dbReference type="GO" id="GO:0005344">
    <property type="term" value="F:oxygen carrier activity"/>
    <property type="evidence" value="ECO:0007669"/>
    <property type="project" value="UniProtKB-UniRule"/>
</dbReference>
<evidence type="ECO:0000256" key="14">
    <source>
        <dbReference type="RuleBase" id="RU251113"/>
    </source>
</evidence>
<keyword evidence="5 13" id="KW-0561">Oxygen transport</keyword>
<dbReference type="EMBL" id="LT604995">
    <property type="protein sequence ID" value="SCC90957.1"/>
    <property type="molecule type" value="mRNA"/>
</dbReference>
<comment type="function">
    <text evidence="14">Monomeric heme protein which primary function is to store oxygen and facilitate its diffusion within muscle tissues. Reversibly binds oxygen through a pentacoordinated heme iron and enables its timely and efficient release as needed during periods of heightened demand. Depending on the oxidative conditions of tissues and cells, and in addition to its ability to bind oxygen, it also has a nitrite reductase activity whereby it regulates the production of bioactive nitric oxide. Under stress conditions, like hypoxia and anoxia, it also protects cells against reactive oxygen species thanks to its pseudoperoxidase activity.</text>
</comment>
<gene>
    <name evidence="16" type="primary">Mb6a</name>
</gene>
<organism evidence="16">
    <name type="scientific">Protopterus annectens</name>
    <name type="common">African lungfish</name>
    <dbReference type="NCBI Taxonomy" id="7888"/>
    <lineage>
        <taxon>Eukaryota</taxon>
        <taxon>Metazoa</taxon>
        <taxon>Chordata</taxon>
        <taxon>Craniata</taxon>
        <taxon>Vertebrata</taxon>
        <taxon>Euteleostomi</taxon>
        <taxon>Dipnomorpha</taxon>
        <taxon>Ceratodontiformes</taxon>
        <taxon>Lepidosirenoidei</taxon>
        <taxon>Protopteridae</taxon>
        <taxon>Protopterus</taxon>
    </lineage>
</organism>
<evidence type="ECO:0000259" key="15">
    <source>
        <dbReference type="PROSITE" id="PS01033"/>
    </source>
</evidence>
<evidence type="ECO:0000256" key="5">
    <source>
        <dbReference type="ARBA" id="ARBA00022621"/>
    </source>
</evidence>
<keyword evidence="4 13" id="KW-0349">Heme</keyword>
<sequence>MACPAKFWEENVVPDAAEHGKNILIRLYKEDPAALGFFPKYKDIPVSELGNNADVKEQGAVVVKALGELLKLKGQHESQLHAMAESHKNTYKIPVEYFPKIFKITDAYLQEKVGAAYAAIQAAMNVAFDQIADGLKTQYQTV</sequence>
<evidence type="ECO:0000256" key="13">
    <source>
        <dbReference type="RuleBase" id="RU000356"/>
    </source>
</evidence>
<dbReference type="Pfam" id="PF00042">
    <property type="entry name" value="Globin"/>
    <property type="match status" value="1"/>
</dbReference>
<keyword evidence="9 14" id="KW-0514">Muscle protein</keyword>
<evidence type="ECO:0000256" key="12">
    <source>
        <dbReference type="ARBA" id="ARBA00049931"/>
    </source>
</evidence>
<dbReference type="GO" id="GO:0019825">
    <property type="term" value="F:oxygen binding"/>
    <property type="evidence" value="ECO:0007669"/>
    <property type="project" value="UniProtKB-UniRule"/>
</dbReference>
<evidence type="ECO:0000256" key="9">
    <source>
        <dbReference type="ARBA" id="ARBA00023179"/>
    </source>
</evidence>
<feature type="non-terminal residue" evidence="16">
    <location>
        <position position="1"/>
    </location>
</feature>
<dbReference type="Gene3D" id="1.10.490.10">
    <property type="entry name" value="Globins"/>
    <property type="match status" value="1"/>
</dbReference>
<dbReference type="InterPro" id="IPR009050">
    <property type="entry name" value="Globin-like_sf"/>
</dbReference>
<reference evidence="16" key="1">
    <citation type="journal article" name="Mol. Biol. Evol.">
        <title>Unusual Diversity of Myoglobin Genes in the Lungfish.</title>
        <authorList>
            <person name="Koch J"/>
            <person name="Luedemann J"/>
            <person name="Spies R"/>
            <person name="Last M"/>
            <person name="Amemiya CTT"/>
            <person name="Burmester T"/>
        </authorList>
    </citation>
    <scope>NUCLEOTIDE SEQUENCE</scope>
    <source>
        <tissue evidence="16">Mixed tissue</tissue>
    </source>
</reference>
<protein>
    <recommendedName>
        <fullName evidence="14">Myoglobin</fullName>
    </recommendedName>
</protein>
<dbReference type="InterPro" id="IPR000971">
    <property type="entry name" value="Globin"/>
</dbReference>
<dbReference type="InterPro" id="IPR002335">
    <property type="entry name" value="Myoglobin"/>
</dbReference>
<dbReference type="SUPFAM" id="SSF46458">
    <property type="entry name" value="Globin-like"/>
    <property type="match status" value="1"/>
</dbReference>
<evidence type="ECO:0000256" key="4">
    <source>
        <dbReference type="ARBA" id="ARBA00022617"/>
    </source>
</evidence>
<dbReference type="PROSITE" id="PS01033">
    <property type="entry name" value="GLOBIN"/>
    <property type="match status" value="1"/>
</dbReference>
<comment type="similarity">
    <text evidence="1 13">Belongs to the globin family.</text>
</comment>
<dbReference type="GO" id="GO:0046872">
    <property type="term" value="F:metal ion binding"/>
    <property type="evidence" value="ECO:0007669"/>
    <property type="project" value="UniProtKB-KW"/>
</dbReference>
<dbReference type="PANTHER" id="PTHR47132:SF1">
    <property type="entry name" value="MYOGLOBIN"/>
    <property type="match status" value="1"/>
</dbReference>
<dbReference type="GO" id="GO:0070062">
    <property type="term" value="C:extracellular exosome"/>
    <property type="evidence" value="ECO:0007669"/>
    <property type="project" value="TreeGrafter"/>
</dbReference>
<feature type="domain" description="Globin" evidence="15">
    <location>
        <begin position="1"/>
        <end position="140"/>
    </location>
</feature>
<evidence type="ECO:0000313" key="16">
    <source>
        <dbReference type="EMBL" id="SCC90957.1"/>
    </source>
</evidence>
<evidence type="ECO:0000256" key="2">
    <source>
        <dbReference type="ARBA" id="ARBA00022448"/>
    </source>
</evidence>
<dbReference type="GO" id="GO:0016491">
    <property type="term" value="F:oxidoreductase activity"/>
    <property type="evidence" value="ECO:0007669"/>
    <property type="project" value="UniProtKB-KW"/>
</dbReference>
<evidence type="ECO:0000256" key="3">
    <source>
        <dbReference type="ARBA" id="ARBA00022490"/>
    </source>
</evidence>
<dbReference type="PANTHER" id="PTHR47132">
    <property type="entry name" value="MYOGLOBIN"/>
    <property type="match status" value="1"/>
</dbReference>
<comment type="subcellular location">
    <subcellularLocation>
        <location evidence="10">Cytoplasm</location>
        <location evidence="10">Sarcoplasm</location>
    </subcellularLocation>
</comment>
<dbReference type="SMR" id="A0A1C4HD01"/>
<evidence type="ECO:0000256" key="10">
    <source>
        <dbReference type="ARBA" id="ARBA00044498"/>
    </source>
</evidence>
<keyword evidence="6 14" id="KW-0479">Metal-binding</keyword>
<keyword evidence="2 13" id="KW-0813">Transport</keyword>
<feature type="non-terminal residue" evidence="16">
    <location>
        <position position="142"/>
    </location>
</feature>
<name>A0A1C4HD01_PROAN</name>
<evidence type="ECO:0000256" key="8">
    <source>
        <dbReference type="ARBA" id="ARBA00023004"/>
    </source>
</evidence>
<dbReference type="InterPro" id="IPR012292">
    <property type="entry name" value="Globin/Proto"/>
</dbReference>
<accession>A0A1C4HD01</accession>
<keyword evidence="8 14" id="KW-0408">Iron</keyword>
<comment type="catalytic activity">
    <reaction evidence="11">
        <text>Fe(III)-heme b-[protein] + nitric oxide + H2O = Fe(II)-heme b-[protein] + nitrite + 2 H(+)</text>
        <dbReference type="Rhea" id="RHEA:77711"/>
        <dbReference type="Rhea" id="RHEA-COMP:18975"/>
        <dbReference type="Rhea" id="RHEA-COMP:18976"/>
        <dbReference type="ChEBI" id="CHEBI:15377"/>
        <dbReference type="ChEBI" id="CHEBI:15378"/>
        <dbReference type="ChEBI" id="CHEBI:16301"/>
        <dbReference type="ChEBI" id="CHEBI:16480"/>
        <dbReference type="ChEBI" id="CHEBI:55376"/>
        <dbReference type="ChEBI" id="CHEBI:60344"/>
    </reaction>
    <physiologicalReaction direction="right-to-left" evidence="11">
        <dbReference type="Rhea" id="RHEA:77713"/>
    </physiologicalReaction>
</comment>
<comment type="catalytic activity">
    <reaction evidence="12">
        <text>H2O2 + AH2 = A + 2 H2O</text>
        <dbReference type="Rhea" id="RHEA:30275"/>
        <dbReference type="ChEBI" id="CHEBI:13193"/>
        <dbReference type="ChEBI" id="CHEBI:15377"/>
        <dbReference type="ChEBI" id="CHEBI:16240"/>
        <dbReference type="ChEBI" id="CHEBI:17499"/>
    </reaction>
</comment>
<dbReference type="AlphaFoldDB" id="A0A1C4HD01"/>
<evidence type="ECO:0000256" key="11">
    <source>
        <dbReference type="ARBA" id="ARBA00048118"/>
    </source>
</evidence>
<evidence type="ECO:0000256" key="7">
    <source>
        <dbReference type="ARBA" id="ARBA00023002"/>
    </source>
</evidence>
<proteinExistence type="evidence at transcript level"/>
<evidence type="ECO:0000256" key="6">
    <source>
        <dbReference type="ARBA" id="ARBA00022723"/>
    </source>
</evidence>
<evidence type="ECO:0000256" key="1">
    <source>
        <dbReference type="ARBA" id="ARBA00008705"/>
    </source>
</evidence>
<keyword evidence="3" id="KW-0963">Cytoplasm</keyword>
<keyword evidence="7" id="KW-0560">Oxidoreductase</keyword>
<dbReference type="GO" id="GO:0016528">
    <property type="term" value="C:sarcoplasm"/>
    <property type="evidence" value="ECO:0007669"/>
    <property type="project" value="UniProtKB-SubCell"/>
</dbReference>
<dbReference type="PRINTS" id="PR00613">
    <property type="entry name" value="MYOGLOBIN"/>
</dbReference>
<dbReference type="GO" id="GO:0020037">
    <property type="term" value="F:heme binding"/>
    <property type="evidence" value="ECO:0007669"/>
    <property type="project" value="UniProtKB-UniRule"/>
</dbReference>